<gene>
    <name evidence="5" type="ORF">SSOP1_2867</name>
</gene>
<accession>A0A157T6B6</accession>
<dbReference type="SUPFAM" id="SSF102114">
    <property type="entry name" value="Radical SAM enzymes"/>
    <property type="match status" value="1"/>
</dbReference>
<evidence type="ECO:0000313" key="6">
    <source>
        <dbReference type="Proteomes" id="UP000076770"/>
    </source>
</evidence>
<sequence>MVKMIVKSIRVKSALSKSGLKELNYSLNPYLGCVFSCPYCYAPNFTPDREASENWGKVVAVKENLLEVLEREVKIYKRGVVGISTITDAYQPIEALRKLTRESLKILLKNGFRVSIQTKSPLVLRDIDVLLEYKDRVDVGFTVTSLNNKLEPNAPPAKGRLRALEELSNEGLETWIFLGPIIQGVNDTEVENIIREISNIKARVIFDSFHYYRGLKFKEGSIHWWVNLKNKILENCKRYSIECHEQSEDWIYEKKRYYKTF</sequence>
<evidence type="ECO:0000256" key="3">
    <source>
        <dbReference type="ARBA" id="ARBA00023014"/>
    </source>
</evidence>
<name>A0A157T6B6_SACSO</name>
<dbReference type="InterPro" id="IPR007197">
    <property type="entry name" value="rSAM"/>
</dbReference>
<dbReference type="PANTHER" id="PTHR43432">
    <property type="entry name" value="SLR0285 PROTEIN"/>
    <property type="match status" value="1"/>
</dbReference>
<dbReference type="SFLD" id="SFLDG01084">
    <property type="entry name" value="Uncharacterised_Radical_SAM_Su"/>
    <property type="match status" value="1"/>
</dbReference>
<dbReference type="CDD" id="cd01335">
    <property type="entry name" value="Radical_SAM"/>
    <property type="match status" value="1"/>
</dbReference>
<protein>
    <submittedName>
        <fullName evidence="5">Radical SAM protein</fullName>
    </submittedName>
</protein>
<keyword evidence="2" id="KW-0408">Iron</keyword>
<evidence type="ECO:0000256" key="1">
    <source>
        <dbReference type="ARBA" id="ARBA00022723"/>
    </source>
</evidence>
<dbReference type="Gene3D" id="3.80.30.30">
    <property type="match status" value="1"/>
</dbReference>
<dbReference type="GO" id="GO:0046872">
    <property type="term" value="F:metal ion binding"/>
    <property type="evidence" value="ECO:0007669"/>
    <property type="project" value="UniProtKB-KW"/>
</dbReference>
<proteinExistence type="predicted"/>
<keyword evidence="3" id="KW-0411">Iron-sulfur</keyword>
<evidence type="ECO:0000259" key="4">
    <source>
        <dbReference type="Pfam" id="PF04055"/>
    </source>
</evidence>
<dbReference type="InterPro" id="IPR058240">
    <property type="entry name" value="rSAM_sf"/>
</dbReference>
<feature type="domain" description="Radical SAM core" evidence="4">
    <location>
        <begin position="28"/>
        <end position="196"/>
    </location>
</feature>
<dbReference type="SFLD" id="SFLDS00029">
    <property type="entry name" value="Radical_SAM"/>
    <property type="match status" value="1"/>
</dbReference>
<evidence type="ECO:0000256" key="2">
    <source>
        <dbReference type="ARBA" id="ARBA00023004"/>
    </source>
</evidence>
<dbReference type="InterPro" id="IPR040086">
    <property type="entry name" value="MJ0683-like"/>
</dbReference>
<dbReference type="EMBL" id="LT549890">
    <property type="protein sequence ID" value="SAI86421.1"/>
    <property type="molecule type" value="Genomic_DNA"/>
</dbReference>
<dbReference type="GO" id="GO:0051536">
    <property type="term" value="F:iron-sulfur cluster binding"/>
    <property type="evidence" value="ECO:0007669"/>
    <property type="project" value="UniProtKB-KW"/>
</dbReference>
<dbReference type="Pfam" id="PF04055">
    <property type="entry name" value="Radical_SAM"/>
    <property type="match status" value="1"/>
</dbReference>
<dbReference type="Proteomes" id="UP000076770">
    <property type="component" value="Chromosome i"/>
</dbReference>
<dbReference type="GO" id="GO:0003824">
    <property type="term" value="F:catalytic activity"/>
    <property type="evidence" value="ECO:0007669"/>
    <property type="project" value="InterPro"/>
</dbReference>
<dbReference type="PANTHER" id="PTHR43432:SF6">
    <property type="entry name" value="RADICAL SAM CORE DOMAIN-CONTAINING PROTEIN"/>
    <property type="match status" value="1"/>
</dbReference>
<reference evidence="6" key="1">
    <citation type="submission" date="2016-04" db="EMBL/GenBank/DDBJ databases">
        <authorList>
            <person name="Shah S.A."/>
            <person name="Garrett R.A."/>
        </authorList>
    </citation>
    <scope>NUCLEOTIDE SEQUENCE [LARGE SCALE GENOMIC DNA]</scope>
    <source>
        <strain evidence="6">ATCC 35091 / DSM 1616 / JCM 8930 / NBRC 15331 / P1</strain>
    </source>
</reference>
<organism evidence="5 6">
    <name type="scientific">Saccharolobus solfataricus</name>
    <name type="common">Sulfolobus solfataricus</name>
    <dbReference type="NCBI Taxonomy" id="2287"/>
    <lineage>
        <taxon>Archaea</taxon>
        <taxon>Thermoproteota</taxon>
        <taxon>Thermoprotei</taxon>
        <taxon>Sulfolobales</taxon>
        <taxon>Sulfolobaceae</taxon>
        <taxon>Saccharolobus</taxon>
    </lineage>
</organism>
<dbReference type="PATRIC" id="fig|2287.9.peg.3007"/>
<dbReference type="AlphaFoldDB" id="A0A157T6B6"/>
<evidence type="ECO:0000313" key="5">
    <source>
        <dbReference type="EMBL" id="SAI86421.1"/>
    </source>
</evidence>
<keyword evidence="1" id="KW-0479">Metal-binding</keyword>